<dbReference type="NCBIfam" id="TIGR01730">
    <property type="entry name" value="RND_mfp"/>
    <property type="match status" value="1"/>
</dbReference>
<evidence type="ECO:0000313" key="11">
    <source>
        <dbReference type="Proteomes" id="UP000237662"/>
    </source>
</evidence>
<dbReference type="Pfam" id="PF25954">
    <property type="entry name" value="Beta-barrel_RND_2"/>
    <property type="match status" value="1"/>
</dbReference>
<evidence type="ECO:0000259" key="4">
    <source>
        <dbReference type="Pfam" id="PF11827"/>
    </source>
</evidence>
<comment type="similarity">
    <text evidence="1">Belongs to the membrane fusion protein (MFP) (TC 8.A.1) family.</text>
</comment>
<dbReference type="GO" id="GO:0060003">
    <property type="term" value="P:copper ion export"/>
    <property type="evidence" value="ECO:0007669"/>
    <property type="project" value="TreeGrafter"/>
</dbReference>
<feature type="domain" description="DUF3347" evidence="4">
    <location>
        <begin position="471"/>
        <end position="559"/>
    </location>
</feature>
<dbReference type="PANTHER" id="PTHR30097:SF4">
    <property type="entry name" value="SLR6042 PROTEIN"/>
    <property type="match status" value="1"/>
</dbReference>
<feature type="domain" description="Heavy metal binding" evidence="5">
    <location>
        <begin position="53"/>
        <end position="78"/>
    </location>
</feature>
<dbReference type="SUPFAM" id="SSF111369">
    <property type="entry name" value="HlyD-like secretion proteins"/>
    <property type="match status" value="1"/>
</dbReference>
<dbReference type="GO" id="GO:0016020">
    <property type="term" value="C:membrane"/>
    <property type="evidence" value="ECO:0007669"/>
    <property type="project" value="InterPro"/>
</dbReference>
<organism evidence="10 11">
    <name type="scientific">Neolewinella xylanilytica</name>
    <dbReference type="NCBI Taxonomy" id="1514080"/>
    <lineage>
        <taxon>Bacteria</taxon>
        <taxon>Pseudomonadati</taxon>
        <taxon>Bacteroidota</taxon>
        <taxon>Saprospiria</taxon>
        <taxon>Saprospirales</taxon>
        <taxon>Lewinellaceae</taxon>
        <taxon>Neolewinella</taxon>
    </lineage>
</organism>
<dbReference type="Gene3D" id="2.40.420.20">
    <property type="match status" value="1"/>
</dbReference>
<dbReference type="FunFam" id="2.40.30.170:FF:000010">
    <property type="entry name" value="Efflux RND transporter periplasmic adaptor subunit"/>
    <property type="match status" value="1"/>
</dbReference>
<feature type="domain" description="CusB-like three alpha-helical bundle" evidence="6">
    <location>
        <begin position="177"/>
        <end position="226"/>
    </location>
</feature>
<dbReference type="InterPro" id="IPR058791">
    <property type="entry name" value="3HB_CusB"/>
</dbReference>
<dbReference type="GO" id="GO:0022857">
    <property type="term" value="F:transmembrane transporter activity"/>
    <property type="evidence" value="ECO:0007669"/>
    <property type="project" value="InterPro"/>
</dbReference>
<name>A0A2S6I2D8_9BACT</name>
<dbReference type="Gene3D" id="2.40.30.170">
    <property type="match status" value="1"/>
</dbReference>
<dbReference type="InterPro" id="IPR058792">
    <property type="entry name" value="Beta-barrel_RND_2"/>
</dbReference>
<dbReference type="GO" id="GO:0030288">
    <property type="term" value="C:outer membrane-bounded periplasmic space"/>
    <property type="evidence" value="ECO:0007669"/>
    <property type="project" value="TreeGrafter"/>
</dbReference>
<dbReference type="RefSeq" id="WP_104419851.1">
    <property type="nucleotide sequence ID" value="NZ_PTJC01000006.1"/>
</dbReference>
<evidence type="ECO:0000259" key="7">
    <source>
        <dbReference type="Pfam" id="PF25919"/>
    </source>
</evidence>
<feature type="region of interest" description="Disordered" evidence="3">
    <location>
        <begin position="32"/>
        <end position="54"/>
    </location>
</feature>
<evidence type="ECO:0000256" key="1">
    <source>
        <dbReference type="ARBA" id="ARBA00009477"/>
    </source>
</evidence>
<dbReference type="InterPro" id="IPR021782">
    <property type="entry name" value="DUF3347"/>
</dbReference>
<feature type="domain" description="CusB-like beta-barrel" evidence="8">
    <location>
        <begin position="265"/>
        <end position="340"/>
    </location>
</feature>
<dbReference type="Pfam" id="PF25919">
    <property type="entry name" value="BSH_CusB"/>
    <property type="match status" value="1"/>
</dbReference>
<evidence type="ECO:0000259" key="9">
    <source>
        <dbReference type="Pfam" id="PF25975"/>
    </source>
</evidence>
<dbReference type="Pfam" id="PF25869">
    <property type="entry name" value="3HB_CusB"/>
    <property type="match status" value="1"/>
</dbReference>
<feature type="compositionally biased region" description="Polar residues" evidence="3">
    <location>
        <begin position="44"/>
        <end position="54"/>
    </location>
</feature>
<dbReference type="GO" id="GO:0015679">
    <property type="term" value="P:plasma membrane copper ion transport"/>
    <property type="evidence" value="ECO:0007669"/>
    <property type="project" value="TreeGrafter"/>
</dbReference>
<proteinExistence type="inferred from homology"/>
<dbReference type="Proteomes" id="UP000237662">
    <property type="component" value="Unassembled WGS sequence"/>
</dbReference>
<dbReference type="InterPro" id="IPR006143">
    <property type="entry name" value="RND_pump_MFP"/>
</dbReference>
<dbReference type="InterPro" id="IPR045800">
    <property type="entry name" value="HMBD"/>
</dbReference>
<evidence type="ECO:0000259" key="8">
    <source>
        <dbReference type="Pfam" id="PF25954"/>
    </source>
</evidence>
<dbReference type="GO" id="GO:0046914">
    <property type="term" value="F:transition metal ion binding"/>
    <property type="evidence" value="ECO:0007669"/>
    <property type="project" value="TreeGrafter"/>
</dbReference>
<keyword evidence="11" id="KW-1185">Reference proteome</keyword>
<dbReference type="EMBL" id="PTJC01000006">
    <property type="protein sequence ID" value="PPK85346.1"/>
    <property type="molecule type" value="Genomic_DNA"/>
</dbReference>
<dbReference type="InterPro" id="IPR051909">
    <property type="entry name" value="MFP_Cation_Efflux"/>
</dbReference>
<evidence type="ECO:0000256" key="2">
    <source>
        <dbReference type="ARBA" id="ARBA00022448"/>
    </source>
</evidence>
<dbReference type="PANTHER" id="PTHR30097">
    <property type="entry name" value="CATION EFFLUX SYSTEM PROTEIN CUSB"/>
    <property type="match status" value="1"/>
</dbReference>
<dbReference type="AlphaFoldDB" id="A0A2S6I2D8"/>
<dbReference type="InterPro" id="IPR058649">
    <property type="entry name" value="CzcB_C"/>
</dbReference>
<feature type="compositionally biased region" description="Basic and acidic residues" evidence="3">
    <location>
        <begin position="32"/>
        <end position="41"/>
    </location>
</feature>
<dbReference type="Pfam" id="PF25975">
    <property type="entry name" value="CzcB_C"/>
    <property type="match status" value="1"/>
</dbReference>
<evidence type="ECO:0000256" key="3">
    <source>
        <dbReference type="SAM" id="MobiDB-lite"/>
    </source>
</evidence>
<dbReference type="OrthoDB" id="9806939at2"/>
<comment type="caution">
    <text evidence="10">The sequence shown here is derived from an EMBL/GenBank/DDBJ whole genome shotgun (WGS) entry which is preliminary data.</text>
</comment>
<dbReference type="Gene3D" id="6.10.140.730">
    <property type="match status" value="1"/>
</dbReference>
<feature type="domain" description="CusB-like barrel-sandwich hybrid" evidence="7">
    <location>
        <begin position="149"/>
        <end position="259"/>
    </location>
</feature>
<dbReference type="InterPro" id="IPR058790">
    <property type="entry name" value="BSH_CusB"/>
</dbReference>
<accession>A0A2S6I2D8</accession>
<evidence type="ECO:0000313" key="10">
    <source>
        <dbReference type="EMBL" id="PPK85346.1"/>
    </source>
</evidence>
<reference evidence="10 11" key="1">
    <citation type="submission" date="2018-02" db="EMBL/GenBank/DDBJ databases">
        <title>Genomic Encyclopedia of Archaeal and Bacterial Type Strains, Phase II (KMG-II): from individual species to whole genera.</title>
        <authorList>
            <person name="Goeker M."/>
        </authorList>
    </citation>
    <scope>NUCLEOTIDE SEQUENCE [LARGE SCALE GENOMIC DNA]</scope>
    <source>
        <strain evidence="10 11">DSM 29526</strain>
    </source>
</reference>
<protein>
    <submittedName>
        <fullName evidence="10">Cu(I)/Ag(I) efflux system membrane fusion protein</fullName>
    </submittedName>
</protein>
<evidence type="ECO:0000259" key="6">
    <source>
        <dbReference type="Pfam" id="PF25869"/>
    </source>
</evidence>
<evidence type="ECO:0000259" key="5">
    <source>
        <dbReference type="Pfam" id="PF19335"/>
    </source>
</evidence>
<dbReference type="Pfam" id="PF11827">
    <property type="entry name" value="DUF3347"/>
    <property type="match status" value="1"/>
</dbReference>
<sequence length="608" mass="65870">MKTQTILYVLFALLLGLLGGYLLFGTSTANDDPDHASHSADQHAGQTSDSQTWTCSMHPQIQREEPGDCPICGMDLIPLAETAGSDPAVLTMSEAAVALARVRTTAVGLAGDAGETEQPSEADSERTLTLTGRLAADERTAAVESVDFGGRLERLFVTFAGEQVRAGQRIATIYSPELVVAQEELLEALRLQTLSPELLTAARNKLRNLEITDEQIAEIESSGEVMTEFPVYADRAGTVLEIRARVGDYVSAGAPLYTLTNLDRLWALFDAYEGDLSRIDVGDPVTFTVASLPGETFRARVSFIDPLLDPATRTASVRAEVNNARSRLKPQMFITGRLETGGLGGAPIAIGEENGPLFVPRTAVLWTGERSVVYVEIADAEVPTYEFREVELGDPTGGGYLVNSGLQAGERVVTNGAFQIDAAAQLNNQLSMMNRDVRIQGRDEAGMTAMPVADYRDETPAAFRDQLATLVQAYLPLKDRMVASEPVGAAVLDPLAKALEGVDMMLLEDEPHQYWMEQLNALNGHLEALAGTDDLEEQRRQFGFFSQALINTLTAFGTNGELYVQRCPMAFNNEGANWISEQSAIRNPYFGDAMLTCGSTIDTLTNVN</sequence>
<dbReference type="Pfam" id="PF19335">
    <property type="entry name" value="HMBD"/>
    <property type="match status" value="1"/>
</dbReference>
<keyword evidence="2" id="KW-0813">Transport</keyword>
<feature type="domain" description="CzcB-like C-terminal circularly permuted SH3-like" evidence="9">
    <location>
        <begin position="358"/>
        <end position="419"/>
    </location>
</feature>
<gene>
    <name evidence="10" type="ORF">CLV84_2242</name>
</gene>